<organism evidence="2 3">
    <name type="scientific">Rhododendron simsii</name>
    <name type="common">Sims's rhododendron</name>
    <dbReference type="NCBI Taxonomy" id="118357"/>
    <lineage>
        <taxon>Eukaryota</taxon>
        <taxon>Viridiplantae</taxon>
        <taxon>Streptophyta</taxon>
        <taxon>Embryophyta</taxon>
        <taxon>Tracheophyta</taxon>
        <taxon>Spermatophyta</taxon>
        <taxon>Magnoliopsida</taxon>
        <taxon>eudicotyledons</taxon>
        <taxon>Gunneridae</taxon>
        <taxon>Pentapetalae</taxon>
        <taxon>asterids</taxon>
        <taxon>Ericales</taxon>
        <taxon>Ericaceae</taxon>
        <taxon>Ericoideae</taxon>
        <taxon>Rhodoreae</taxon>
        <taxon>Rhododendron</taxon>
    </lineage>
</organism>
<evidence type="ECO:0000256" key="1">
    <source>
        <dbReference type="SAM" id="MobiDB-lite"/>
    </source>
</evidence>
<evidence type="ECO:0000313" key="2">
    <source>
        <dbReference type="EMBL" id="KAF7147493.1"/>
    </source>
</evidence>
<protein>
    <submittedName>
        <fullName evidence="2">Uncharacterized protein</fullName>
    </submittedName>
</protein>
<gene>
    <name evidence="2" type="ORF">RHSIM_Rhsim03G0134800</name>
</gene>
<dbReference type="Proteomes" id="UP000626092">
    <property type="component" value="Unassembled WGS sequence"/>
</dbReference>
<feature type="compositionally biased region" description="Polar residues" evidence="1">
    <location>
        <begin position="104"/>
        <end position="114"/>
    </location>
</feature>
<accession>A0A834LUM8</accession>
<keyword evidence="3" id="KW-1185">Reference proteome</keyword>
<sequence length="365" mass="42135">MVEIHDGERPFQAVGGKEVDELDNPTPLKPRSRHPLDRDYLSGATLSDEIPTVLRSDPQIRGSHGGHGDPPPYSIAESRRAEGKSAHVKEGLGKRVAPYDERIPSSSPDRSQAQGDVRDCHARHKENHRHEVQEESSDSFYNLAYIANRRERRRHREEVYERRPFWAVDPPVVVTLKAPQTKVEMMLEHVTTQKIEKDIDSLLSLKKTSYETTWQYVNRYWDMFNEIEGCVQYQKVAKDMDDLMLRIDQHCQMTEDMAAHWKVTRGFGKTELSKGGLAVHNIQKGKGKDRWGEQGGCGSQREYIRGPKPHEFEAGPTVFKDPLHELLKKIEHEPYFSYPTDDIPYPMPKDNKYRCSYHAKRGHLI</sequence>
<feature type="region of interest" description="Disordered" evidence="1">
    <location>
        <begin position="1"/>
        <end position="117"/>
    </location>
</feature>
<evidence type="ECO:0000313" key="3">
    <source>
        <dbReference type="Proteomes" id="UP000626092"/>
    </source>
</evidence>
<dbReference type="EMBL" id="WJXA01000003">
    <property type="protein sequence ID" value="KAF7147493.1"/>
    <property type="molecule type" value="Genomic_DNA"/>
</dbReference>
<comment type="caution">
    <text evidence="2">The sequence shown here is derived from an EMBL/GenBank/DDBJ whole genome shotgun (WGS) entry which is preliminary data.</text>
</comment>
<feature type="compositionally biased region" description="Basic and acidic residues" evidence="1">
    <location>
        <begin position="77"/>
        <end position="103"/>
    </location>
</feature>
<name>A0A834LUM8_RHOSS</name>
<dbReference type="AlphaFoldDB" id="A0A834LUM8"/>
<reference evidence="2" key="1">
    <citation type="submission" date="2019-11" db="EMBL/GenBank/DDBJ databases">
        <authorList>
            <person name="Liu Y."/>
            <person name="Hou J."/>
            <person name="Li T.-Q."/>
            <person name="Guan C.-H."/>
            <person name="Wu X."/>
            <person name="Wu H.-Z."/>
            <person name="Ling F."/>
            <person name="Zhang R."/>
            <person name="Shi X.-G."/>
            <person name="Ren J.-P."/>
            <person name="Chen E.-F."/>
            <person name="Sun J.-M."/>
        </authorList>
    </citation>
    <scope>NUCLEOTIDE SEQUENCE</scope>
    <source>
        <strain evidence="2">Adult_tree_wgs_1</strain>
        <tissue evidence="2">Leaves</tissue>
    </source>
</reference>
<dbReference type="OrthoDB" id="1772397at2759"/>
<proteinExistence type="predicted"/>